<dbReference type="EMBL" id="AE006470">
    <property type="protein sequence ID" value="AAM72744.1"/>
    <property type="molecule type" value="Genomic_DNA"/>
</dbReference>
<evidence type="ECO:0000313" key="2">
    <source>
        <dbReference type="Proteomes" id="UP000001007"/>
    </source>
</evidence>
<dbReference type="KEGG" id="cte:CT1517"/>
<reference evidence="1 2" key="1">
    <citation type="journal article" date="2002" name="Proc. Natl. Acad. Sci. U.S.A.">
        <title>The complete genome sequence of Chlorobium tepidum TLS, a photosynthetic, anaerobic, green-sulfur bacterium.</title>
        <authorList>
            <person name="Eisen J.A."/>
            <person name="Nelson K.E."/>
            <person name="Paulsen I.T."/>
            <person name="Heidelberg J.F."/>
            <person name="Wu M."/>
            <person name="Dodson R.J."/>
            <person name="Deboy R."/>
            <person name="Gwinn M.L."/>
            <person name="Nelson W.C."/>
            <person name="Haft D.H."/>
            <person name="Hickey E.K."/>
            <person name="Peterson J.D."/>
            <person name="Durkin A.S."/>
            <person name="Kolonay J.L."/>
            <person name="Yang F."/>
            <person name="Holt I."/>
            <person name="Umayam L.A."/>
            <person name="Mason T."/>
            <person name="Brenner M."/>
            <person name="Shea T.P."/>
            <person name="Parksey D."/>
            <person name="Nierman W.C."/>
            <person name="Feldblyum T.V."/>
            <person name="Hansen C.L."/>
            <person name="Craven M.B."/>
            <person name="Radune D."/>
            <person name="Vamathevan J."/>
            <person name="Khouri H."/>
            <person name="White O."/>
            <person name="Gruber T.M."/>
            <person name="Ketchum K.A."/>
            <person name="Venter J.C."/>
            <person name="Tettelin H."/>
            <person name="Bryant D.A."/>
            <person name="Fraser C.M."/>
        </authorList>
    </citation>
    <scope>NUCLEOTIDE SEQUENCE [LARGE SCALE GENOMIC DNA]</scope>
    <source>
        <strain evidence="2">ATCC 49652 / DSM 12025 / NBRC 103806 / TLS</strain>
    </source>
</reference>
<accession>Q8KCA7</accession>
<name>Q8KCA7_CHLTE</name>
<sequence>MVSNERISTILAIKNGGSFQRALTAGFRPDYQSLLALCDGEEGRNLSFFYQIKTE</sequence>
<organism evidence="1 2">
    <name type="scientific">Chlorobaculum tepidum (strain ATCC 49652 / DSM 12025 / NBRC 103806 / TLS)</name>
    <name type="common">Chlorobium tepidum</name>
    <dbReference type="NCBI Taxonomy" id="194439"/>
    <lineage>
        <taxon>Bacteria</taxon>
        <taxon>Pseudomonadati</taxon>
        <taxon>Chlorobiota</taxon>
        <taxon>Chlorobiia</taxon>
        <taxon>Chlorobiales</taxon>
        <taxon>Chlorobiaceae</taxon>
        <taxon>Chlorobaculum</taxon>
    </lineage>
</organism>
<dbReference type="AlphaFoldDB" id="Q8KCA7"/>
<dbReference type="STRING" id="194439.CT1517"/>
<proteinExistence type="predicted"/>
<dbReference type="Proteomes" id="UP000001007">
    <property type="component" value="Chromosome"/>
</dbReference>
<keyword evidence="2" id="KW-1185">Reference proteome</keyword>
<protein>
    <submittedName>
        <fullName evidence="1">Uncharacterized protein</fullName>
    </submittedName>
</protein>
<evidence type="ECO:0000313" key="1">
    <source>
        <dbReference type="EMBL" id="AAM72744.1"/>
    </source>
</evidence>
<dbReference type="HOGENOM" id="CLU_3023715_0_0_10"/>
<gene>
    <name evidence="1" type="ordered locus">CT1517</name>
</gene>
<dbReference type="EnsemblBacteria" id="AAM72744">
    <property type="protein sequence ID" value="AAM72744"/>
    <property type="gene ID" value="CT1517"/>
</dbReference>